<feature type="DNA-binding region" description="H-T-H motif" evidence="4">
    <location>
        <begin position="32"/>
        <end position="51"/>
    </location>
</feature>
<dbReference type="EMBL" id="BAAAZG010000019">
    <property type="protein sequence ID" value="GAA4074442.1"/>
    <property type="molecule type" value="Genomic_DNA"/>
</dbReference>
<accession>A0ABP7VTU1</accession>
<dbReference type="SUPFAM" id="SSF46689">
    <property type="entry name" value="Homeodomain-like"/>
    <property type="match status" value="1"/>
</dbReference>
<dbReference type="InterPro" id="IPR050109">
    <property type="entry name" value="HTH-type_TetR-like_transc_reg"/>
</dbReference>
<evidence type="ECO:0000256" key="4">
    <source>
        <dbReference type="PROSITE-ProRule" id="PRU00335"/>
    </source>
</evidence>
<evidence type="ECO:0000256" key="2">
    <source>
        <dbReference type="ARBA" id="ARBA00023125"/>
    </source>
</evidence>
<reference evidence="7" key="1">
    <citation type="journal article" date="2019" name="Int. J. Syst. Evol. Microbiol.">
        <title>The Global Catalogue of Microorganisms (GCM) 10K type strain sequencing project: providing services to taxonomists for standard genome sequencing and annotation.</title>
        <authorList>
            <consortium name="The Broad Institute Genomics Platform"/>
            <consortium name="The Broad Institute Genome Sequencing Center for Infectious Disease"/>
            <person name="Wu L."/>
            <person name="Ma J."/>
        </authorList>
    </citation>
    <scope>NUCLEOTIDE SEQUENCE [LARGE SCALE GENOMIC DNA]</scope>
    <source>
        <strain evidence="7">JCM 16702</strain>
    </source>
</reference>
<dbReference type="Pfam" id="PF00440">
    <property type="entry name" value="TetR_N"/>
    <property type="match status" value="1"/>
</dbReference>
<protein>
    <submittedName>
        <fullName evidence="6">TetR family transcriptional regulator</fullName>
    </submittedName>
</protein>
<dbReference type="PANTHER" id="PTHR30055">
    <property type="entry name" value="HTH-TYPE TRANSCRIPTIONAL REGULATOR RUTR"/>
    <property type="match status" value="1"/>
</dbReference>
<evidence type="ECO:0000313" key="7">
    <source>
        <dbReference type="Proteomes" id="UP001500683"/>
    </source>
</evidence>
<proteinExistence type="predicted"/>
<dbReference type="Proteomes" id="UP001500683">
    <property type="component" value="Unassembled WGS sequence"/>
</dbReference>
<dbReference type="Gene3D" id="1.10.10.60">
    <property type="entry name" value="Homeodomain-like"/>
    <property type="match status" value="1"/>
</dbReference>
<name>A0ABP7VTU1_9ACTN</name>
<evidence type="ECO:0000256" key="1">
    <source>
        <dbReference type="ARBA" id="ARBA00023015"/>
    </source>
</evidence>
<comment type="caution">
    <text evidence="6">The sequence shown here is derived from an EMBL/GenBank/DDBJ whole genome shotgun (WGS) entry which is preliminary data.</text>
</comment>
<keyword evidence="7" id="KW-1185">Reference proteome</keyword>
<keyword evidence="2 4" id="KW-0238">DNA-binding</keyword>
<keyword evidence="1" id="KW-0805">Transcription regulation</keyword>
<dbReference type="InterPro" id="IPR009057">
    <property type="entry name" value="Homeodomain-like_sf"/>
</dbReference>
<dbReference type="PANTHER" id="PTHR30055:SF238">
    <property type="entry name" value="MYCOFACTOCIN BIOSYNTHESIS TRANSCRIPTIONAL REGULATOR MFTR-RELATED"/>
    <property type="match status" value="1"/>
</dbReference>
<evidence type="ECO:0000259" key="5">
    <source>
        <dbReference type="PROSITE" id="PS50977"/>
    </source>
</evidence>
<dbReference type="Pfam" id="PF17754">
    <property type="entry name" value="TetR_C_14"/>
    <property type="match status" value="1"/>
</dbReference>
<dbReference type="InterPro" id="IPR001647">
    <property type="entry name" value="HTH_TetR"/>
</dbReference>
<feature type="domain" description="HTH tetR-type" evidence="5">
    <location>
        <begin position="9"/>
        <end position="69"/>
    </location>
</feature>
<evidence type="ECO:0000256" key="3">
    <source>
        <dbReference type="ARBA" id="ARBA00023163"/>
    </source>
</evidence>
<sequence length="206" mass="22104">MGLRERKRRETRSALSMAAIRLCVERGWDKVTVDDIAAAANVSPRTFRNYFSGKAEAVASRHVDRVLRIADELRARPAGEPLWDSITGAVLAEFAPADSAPRGGLAHDRRWQDAVRLMLADPALHGEIVKANAAAQDELAAAIAERTGLDPDRDLYPKLAAAAVCAAIGVATEHCLRADEPTPLGPVLREAFDRLTAGLPAPGGDR</sequence>
<organism evidence="6 7">
    <name type="scientific">Actinomadura miaoliensis</name>
    <dbReference type="NCBI Taxonomy" id="430685"/>
    <lineage>
        <taxon>Bacteria</taxon>
        <taxon>Bacillati</taxon>
        <taxon>Actinomycetota</taxon>
        <taxon>Actinomycetes</taxon>
        <taxon>Streptosporangiales</taxon>
        <taxon>Thermomonosporaceae</taxon>
        <taxon>Actinomadura</taxon>
    </lineage>
</organism>
<dbReference type="InterPro" id="IPR041347">
    <property type="entry name" value="MftR_C"/>
</dbReference>
<dbReference type="Gene3D" id="1.10.357.10">
    <property type="entry name" value="Tetracycline Repressor, domain 2"/>
    <property type="match status" value="1"/>
</dbReference>
<evidence type="ECO:0000313" key="6">
    <source>
        <dbReference type="EMBL" id="GAA4074442.1"/>
    </source>
</evidence>
<gene>
    <name evidence="6" type="ORF">GCM10022214_34040</name>
</gene>
<keyword evidence="3" id="KW-0804">Transcription</keyword>
<dbReference type="PROSITE" id="PS50977">
    <property type="entry name" value="HTH_TETR_2"/>
    <property type="match status" value="1"/>
</dbReference>